<dbReference type="SUPFAM" id="SSF48452">
    <property type="entry name" value="TPR-like"/>
    <property type="match status" value="1"/>
</dbReference>
<feature type="chain" id="PRO_5001515917" description="Susd and RagB outer membrane lipoprotein domain protein" evidence="1">
    <location>
        <begin position="30"/>
        <end position="540"/>
    </location>
</feature>
<dbReference type="Proteomes" id="UP000023541">
    <property type="component" value="Unassembled WGS sequence"/>
</dbReference>
<dbReference type="eggNOG" id="COG0521">
    <property type="taxonomic scope" value="Bacteria"/>
</dbReference>
<evidence type="ECO:0000313" key="2">
    <source>
        <dbReference type="EMBL" id="EZH74277.1"/>
    </source>
</evidence>
<dbReference type="InterPro" id="IPR011990">
    <property type="entry name" value="TPR-like_helical_dom_sf"/>
</dbReference>
<keyword evidence="3" id="KW-1185">Reference proteome</keyword>
<dbReference type="AlphaFoldDB" id="A0A023BW59"/>
<reference evidence="2 3" key="1">
    <citation type="submission" date="2014-04" db="EMBL/GenBank/DDBJ databases">
        <title>Aquimarina sp. 22II-S11-z7 Genome Sequencing.</title>
        <authorList>
            <person name="Lai Q."/>
        </authorList>
    </citation>
    <scope>NUCLEOTIDE SEQUENCE [LARGE SCALE GENOMIC DNA]</scope>
    <source>
        <strain evidence="2 3">22II-S11-z7</strain>
    </source>
</reference>
<evidence type="ECO:0000256" key="1">
    <source>
        <dbReference type="SAM" id="SignalP"/>
    </source>
</evidence>
<gene>
    <name evidence="2" type="ORF">ATO12_15540</name>
</gene>
<dbReference type="Gene3D" id="1.25.40.390">
    <property type="match status" value="1"/>
</dbReference>
<sequence>MKIMKNIMKKTIITAFVALLVFSCTDDFEALNTDPNGLTDEQSQADFTNVGGPFKPIFLNLYRYDPAWHTQLQHNLNADTFCGYMAPPNPFANGANTTNYAFIGFWDQFPWDIPYSSTGVMKNAGLIKIRGEERFPLMYAVAKVLRVLGMHRVTDVYGPIVYSKYGLNPTFSEYDRQEDVYNQFFVELEEAITTLSTDPSNTQFANFDLVYGGNLGQWIKFANTLRLRLAIRISKVAPAKAKIEAEKSLAHPGGLLESNADNFLIQGGATHPLTTFNSSWNDVRMNASMESILVGYNDARGPVLFEESNVTPGQLKGLRGGMPLLPGYSAALDQKEDYVEFSRLGDSYIADRTPTTSIQLMNAAEAYFLKAEAALRGWTGAGDAQANYEMGINTSFAQHEVSGDAPAYISDNTSTAIDYVDPVNSSNNINAVSNITVSWDAGATNEEKLEKIITQKWIAIFPDGQEAWSEYRRTSYPKIFPVVVNNSGGTIDTDLQVRRLPFPNSEISTNPQGVAQARTLLGGADNGGTRLWWDVPGGNF</sequence>
<dbReference type="STRING" id="1317122.ATO12_15540"/>
<evidence type="ECO:0000313" key="3">
    <source>
        <dbReference type="Proteomes" id="UP000023541"/>
    </source>
</evidence>
<keyword evidence="1" id="KW-0732">Signal</keyword>
<dbReference type="EMBL" id="AQRA01000004">
    <property type="protein sequence ID" value="EZH74277.1"/>
    <property type="molecule type" value="Genomic_DNA"/>
</dbReference>
<dbReference type="PROSITE" id="PS51257">
    <property type="entry name" value="PROKAR_LIPOPROTEIN"/>
    <property type="match status" value="1"/>
</dbReference>
<protein>
    <recommendedName>
        <fullName evidence="4">Susd and RagB outer membrane lipoprotein domain protein</fullName>
    </recommendedName>
</protein>
<dbReference type="InterPro" id="IPR024302">
    <property type="entry name" value="SusD-like"/>
</dbReference>
<evidence type="ECO:0008006" key="4">
    <source>
        <dbReference type="Google" id="ProtNLM"/>
    </source>
</evidence>
<dbReference type="Pfam" id="PF12741">
    <property type="entry name" value="SusD-like"/>
    <property type="match status" value="1"/>
</dbReference>
<name>A0A023BW59_9FLAO</name>
<organism evidence="2 3">
    <name type="scientific">Aquimarina atlantica</name>
    <dbReference type="NCBI Taxonomy" id="1317122"/>
    <lineage>
        <taxon>Bacteria</taxon>
        <taxon>Pseudomonadati</taxon>
        <taxon>Bacteroidota</taxon>
        <taxon>Flavobacteriia</taxon>
        <taxon>Flavobacteriales</taxon>
        <taxon>Flavobacteriaceae</taxon>
        <taxon>Aquimarina</taxon>
    </lineage>
</organism>
<comment type="caution">
    <text evidence="2">The sequence shown here is derived from an EMBL/GenBank/DDBJ whole genome shotgun (WGS) entry which is preliminary data.</text>
</comment>
<proteinExistence type="predicted"/>
<feature type="signal peptide" evidence="1">
    <location>
        <begin position="1"/>
        <end position="29"/>
    </location>
</feature>
<accession>A0A023BW59</accession>